<dbReference type="EMBL" id="DVOO01000003">
    <property type="protein sequence ID" value="HIV24405.1"/>
    <property type="molecule type" value="Genomic_DNA"/>
</dbReference>
<organism evidence="4 5">
    <name type="scientific">Candidatus Scatomonas pullistercoris</name>
    <dbReference type="NCBI Taxonomy" id="2840920"/>
    <lineage>
        <taxon>Bacteria</taxon>
        <taxon>Bacillati</taxon>
        <taxon>Bacillota</taxon>
        <taxon>Clostridia</taxon>
        <taxon>Lachnospirales</taxon>
        <taxon>Lachnospiraceae</taxon>
        <taxon>Lachnospiraceae incertae sedis</taxon>
        <taxon>Candidatus Scatomonas</taxon>
    </lineage>
</organism>
<dbReference type="SUPFAM" id="SSF52540">
    <property type="entry name" value="P-loop containing nucleoside triphosphate hydrolases"/>
    <property type="match status" value="1"/>
</dbReference>
<sequence length="300" mass="34605">MIEIEGLKKSFGEIQALKEIHMQIREGELFGVVGTNGAGKSTLLRILAGVLRQDQGKVRIDGQEVYENEKIKSRICFLPDDFWYPSNAAPADMAVLYRKIYEKFDRRRFEELCGRFGLDWKRKIRTFSKGMQKQAAIFLGICANTDYLLCDETFDGLDPLVRQEVKSMLAVELLNREFTPVVASHNLRELEDICDHVGLLHRGGMLLSENLEEMKFHTQKVQCVIGNREREEELLRELTLVRWEKRGSMLLLVARGTRQEILDRVKSKNPVFSEVLPLSLEEIFISETEVSGYDGKAYRR</sequence>
<dbReference type="PROSITE" id="PS50893">
    <property type="entry name" value="ABC_TRANSPORTER_2"/>
    <property type="match status" value="1"/>
</dbReference>
<accession>A0A9D1P0U9</accession>
<dbReference type="GO" id="GO:0005524">
    <property type="term" value="F:ATP binding"/>
    <property type="evidence" value="ECO:0007669"/>
    <property type="project" value="UniProtKB-KW"/>
</dbReference>
<name>A0A9D1P0U9_9FIRM</name>
<dbReference type="Proteomes" id="UP000824169">
    <property type="component" value="Unassembled WGS sequence"/>
</dbReference>
<dbReference type="AlphaFoldDB" id="A0A9D1P0U9"/>
<evidence type="ECO:0000259" key="3">
    <source>
        <dbReference type="PROSITE" id="PS50893"/>
    </source>
</evidence>
<dbReference type="CDD" id="cd03230">
    <property type="entry name" value="ABC_DR_subfamily_A"/>
    <property type="match status" value="1"/>
</dbReference>
<reference evidence="4" key="1">
    <citation type="submission" date="2020-10" db="EMBL/GenBank/DDBJ databases">
        <authorList>
            <person name="Gilroy R."/>
        </authorList>
    </citation>
    <scope>NUCLEOTIDE SEQUENCE</scope>
    <source>
        <strain evidence="4">CHK188-20938</strain>
    </source>
</reference>
<dbReference type="InterPro" id="IPR003439">
    <property type="entry name" value="ABC_transporter-like_ATP-bd"/>
</dbReference>
<reference evidence="4" key="2">
    <citation type="journal article" date="2021" name="PeerJ">
        <title>Extensive microbial diversity within the chicken gut microbiome revealed by metagenomics and culture.</title>
        <authorList>
            <person name="Gilroy R."/>
            <person name="Ravi A."/>
            <person name="Getino M."/>
            <person name="Pursley I."/>
            <person name="Horton D.L."/>
            <person name="Alikhan N.F."/>
            <person name="Baker D."/>
            <person name="Gharbi K."/>
            <person name="Hall N."/>
            <person name="Watson M."/>
            <person name="Adriaenssens E.M."/>
            <person name="Foster-Nyarko E."/>
            <person name="Jarju S."/>
            <person name="Secka A."/>
            <person name="Antonio M."/>
            <person name="Oren A."/>
            <person name="Chaudhuri R.R."/>
            <person name="La Ragione R."/>
            <person name="Hildebrand F."/>
            <person name="Pallen M.J."/>
        </authorList>
    </citation>
    <scope>NUCLEOTIDE SEQUENCE</scope>
    <source>
        <strain evidence="4">CHK188-20938</strain>
    </source>
</reference>
<comment type="caution">
    <text evidence="4">The sequence shown here is derived from an EMBL/GenBank/DDBJ whole genome shotgun (WGS) entry which is preliminary data.</text>
</comment>
<protein>
    <submittedName>
        <fullName evidence="4">ABC transporter ATP-binding protein</fullName>
    </submittedName>
</protein>
<evidence type="ECO:0000256" key="2">
    <source>
        <dbReference type="ARBA" id="ARBA00022840"/>
    </source>
</evidence>
<keyword evidence="2 4" id="KW-0067">ATP-binding</keyword>
<evidence type="ECO:0000313" key="5">
    <source>
        <dbReference type="Proteomes" id="UP000824169"/>
    </source>
</evidence>
<dbReference type="GO" id="GO:0016887">
    <property type="term" value="F:ATP hydrolysis activity"/>
    <property type="evidence" value="ECO:0007669"/>
    <property type="project" value="InterPro"/>
</dbReference>
<gene>
    <name evidence="4" type="ORF">IAB71_01240</name>
</gene>
<dbReference type="SMART" id="SM00382">
    <property type="entry name" value="AAA"/>
    <property type="match status" value="1"/>
</dbReference>
<proteinExistence type="predicted"/>
<dbReference type="PANTHER" id="PTHR43158">
    <property type="entry name" value="SKFA PEPTIDE EXPORT ATP-BINDING PROTEIN SKFE"/>
    <property type="match status" value="1"/>
</dbReference>
<evidence type="ECO:0000256" key="1">
    <source>
        <dbReference type="ARBA" id="ARBA00022741"/>
    </source>
</evidence>
<dbReference type="Gene3D" id="3.40.50.300">
    <property type="entry name" value="P-loop containing nucleotide triphosphate hydrolases"/>
    <property type="match status" value="1"/>
</dbReference>
<dbReference type="InterPro" id="IPR027417">
    <property type="entry name" value="P-loop_NTPase"/>
</dbReference>
<dbReference type="Pfam" id="PF00005">
    <property type="entry name" value="ABC_tran"/>
    <property type="match status" value="1"/>
</dbReference>
<dbReference type="PANTHER" id="PTHR43158:SF2">
    <property type="entry name" value="SKFA PEPTIDE EXPORT ATP-BINDING PROTEIN SKFE"/>
    <property type="match status" value="1"/>
</dbReference>
<evidence type="ECO:0000313" key="4">
    <source>
        <dbReference type="EMBL" id="HIV24405.1"/>
    </source>
</evidence>
<feature type="domain" description="ABC transporter" evidence="3">
    <location>
        <begin position="2"/>
        <end position="227"/>
    </location>
</feature>
<dbReference type="InterPro" id="IPR003593">
    <property type="entry name" value="AAA+_ATPase"/>
</dbReference>
<keyword evidence="1" id="KW-0547">Nucleotide-binding</keyword>